<name>A0A2V1IM23_9BACT</name>
<feature type="transmembrane region" description="Helical" evidence="1">
    <location>
        <begin position="7"/>
        <end position="30"/>
    </location>
</feature>
<dbReference type="AlphaFoldDB" id="A0A2V1IM23"/>
<keyword evidence="1" id="KW-0812">Transmembrane</keyword>
<dbReference type="GeneID" id="82527360"/>
<evidence type="ECO:0000313" key="3">
    <source>
        <dbReference type="Proteomes" id="UP000244905"/>
    </source>
</evidence>
<evidence type="ECO:0000256" key="1">
    <source>
        <dbReference type="SAM" id="Phobius"/>
    </source>
</evidence>
<evidence type="ECO:0000313" key="2">
    <source>
        <dbReference type="EMBL" id="PWB00161.1"/>
    </source>
</evidence>
<organism evidence="2 3">
    <name type="scientific">Duncaniella muris</name>
    <dbReference type="NCBI Taxonomy" id="2094150"/>
    <lineage>
        <taxon>Bacteria</taxon>
        <taxon>Pseudomonadati</taxon>
        <taxon>Bacteroidota</taxon>
        <taxon>Bacteroidia</taxon>
        <taxon>Bacteroidales</taxon>
        <taxon>Muribaculaceae</taxon>
        <taxon>Duncaniella</taxon>
    </lineage>
</organism>
<proteinExistence type="predicted"/>
<dbReference type="RefSeq" id="WP_107033467.1">
    <property type="nucleotide sequence ID" value="NZ_PUEC01000053.1"/>
</dbReference>
<sequence>MKRLGRIIAYSIAVGFVLVVGLIIVASYLMGYNAAERRDRELENRDKIIERIDSFRSANGHLPESMSEVGFKQTGGGGYYYNGIIFDYIKFNDKEYIVEYTSEDGVLTQYHDHCWTEEPDICLIEMPVNADTIAAINRISKFEQDYNVPPLIDSISFNQTRICPIGDYTGQPDSIAYIRYLYKDSSIRCEVENPGSDDPLDQVELTP</sequence>
<reference evidence="3" key="1">
    <citation type="submission" date="2018-02" db="EMBL/GenBank/DDBJ databases">
        <authorList>
            <person name="Clavel T."/>
            <person name="Strowig T."/>
        </authorList>
    </citation>
    <scope>NUCLEOTIDE SEQUENCE [LARGE SCALE GENOMIC DNA]</scope>
    <source>
        <strain evidence="3">DSM 103720</strain>
    </source>
</reference>
<dbReference type="EMBL" id="PUEC01000053">
    <property type="protein sequence ID" value="PWB00161.1"/>
    <property type="molecule type" value="Genomic_DNA"/>
</dbReference>
<accession>A0A2V1IM23</accession>
<keyword evidence="3" id="KW-1185">Reference proteome</keyword>
<gene>
    <name evidence="2" type="ORF">C5O23_13650</name>
</gene>
<keyword evidence="1" id="KW-0472">Membrane</keyword>
<keyword evidence="1" id="KW-1133">Transmembrane helix</keyword>
<dbReference type="Proteomes" id="UP000244905">
    <property type="component" value="Unassembled WGS sequence"/>
</dbReference>
<comment type="caution">
    <text evidence="2">The sequence shown here is derived from an EMBL/GenBank/DDBJ whole genome shotgun (WGS) entry which is preliminary data.</text>
</comment>
<protein>
    <submittedName>
        <fullName evidence="2">Uncharacterized protein</fullName>
    </submittedName>
</protein>